<accession>A0ABQ4PY07</accession>
<dbReference type="Proteomes" id="UP001161064">
    <property type="component" value="Unassembled WGS sequence"/>
</dbReference>
<dbReference type="Pfam" id="PF25963">
    <property type="entry name" value="Beta-barrel_AAEA"/>
    <property type="match status" value="1"/>
</dbReference>
<dbReference type="EMBL" id="BPFZ01000015">
    <property type="protein sequence ID" value="GIU67887.1"/>
    <property type="molecule type" value="Genomic_DNA"/>
</dbReference>
<dbReference type="PANTHER" id="PTHR30386">
    <property type="entry name" value="MEMBRANE FUSION SUBUNIT OF EMRAB-TOLC MULTIDRUG EFFLUX PUMP"/>
    <property type="match status" value="1"/>
</dbReference>
<dbReference type="PRINTS" id="PR01490">
    <property type="entry name" value="RTXTOXIND"/>
</dbReference>
<name>A0ABQ4PY07_9PROT</name>
<evidence type="ECO:0000259" key="1">
    <source>
        <dbReference type="Pfam" id="PF25963"/>
    </source>
</evidence>
<comment type="caution">
    <text evidence="2">The sequence shown here is derived from an EMBL/GenBank/DDBJ whole genome shotgun (WGS) entry which is preliminary data.</text>
</comment>
<protein>
    <recommendedName>
        <fullName evidence="1">p-hydroxybenzoic acid efflux pump subunit AaeA-like beta-barrel domain-containing protein</fullName>
    </recommendedName>
</protein>
<feature type="domain" description="p-hydroxybenzoic acid efflux pump subunit AaeA-like beta-barrel" evidence="1">
    <location>
        <begin position="336"/>
        <end position="428"/>
    </location>
</feature>
<dbReference type="InterPro" id="IPR058634">
    <property type="entry name" value="AaeA-lik-b-barrel"/>
</dbReference>
<reference evidence="2" key="2">
    <citation type="journal article" date="2023" name="ISME Commun">
        <title>Characterization of a bloom-associated alphaproteobacterial lineage, 'Candidatus Phycosocius': insights into freshwater algal-bacterial interactions.</title>
        <authorList>
            <person name="Tanabe Y."/>
            <person name="Yamaguchi H."/>
            <person name="Yoshida M."/>
            <person name="Kai A."/>
            <person name="Okazaki Y."/>
        </authorList>
    </citation>
    <scope>NUCLEOTIDE SEQUENCE</scope>
    <source>
        <strain evidence="2">BOTRYCO-1</strain>
    </source>
</reference>
<evidence type="ECO:0000313" key="3">
    <source>
        <dbReference type="Proteomes" id="UP001161064"/>
    </source>
</evidence>
<dbReference type="SUPFAM" id="SSF111369">
    <property type="entry name" value="HlyD-like secretion proteins"/>
    <property type="match status" value="2"/>
</dbReference>
<gene>
    <name evidence="2" type="ORF">PsB1_2041</name>
</gene>
<dbReference type="Gene3D" id="1.10.287.470">
    <property type="entry name" value="Helix hairpin bin"/>
    <property type="match status" value="2"/>
</dbReference>
<sequence length="442" mass="45834">MGIGGLALVTLIWFGGSWLLVGRYHITTDNAYVRADITMVAAKTEGYVRMIHAVDNGQVLAGAALVTLDPRDAQASVAAAQADFAKAKAEAARAHFEAKRIRAEADRLEAESIASSAGARQASALANQAKVEARGRALSADVVTEQVSTQADLVIQSEASFQAAQAAYQVAEADRGRFLTLAKQGYVSQARMDQVEAQAEAARARLAEARAATLVARQQVAVLSASRTKSGNDVISAGAGALGAQSGAQSAVAKAQAASAGARSGRTAIGSALAAIKAADAAVLAAQARLDAAQLGQAYGEVRAPISGIVANRTVQMGQLVRPGTVLMALVPLDQVYVVANFKETQIGRLKPGQKVTFKVDAFPDQKVTGVIESVAPASGSQFSLLPTDTATGNFTKIVQRVPVRIAIDREWRAKGLLRPGLSATVDVDTRGGTSPKVIAQK</sequence>
<dbReference type="Gene3D" id="2.40.50.100">
    <property type="match status" value="1"/>
</dbReference>
<proteinExistence type="predicted"/>
<dbReference type="Gene3D" id="2.40.30.170">
    <property type="match status" value="1"/>
</dbReference>
<evidence type="ECO:0000313" key="2">
    <source>
        <dbReference type="EMBL" id="GIU67887.1"/>
    </source>
</evidence>
<keyword evidence="3" id="KW-1185">Reference proteome</keyword>
<dbReference type="PANTHER" id="PTHR30386:SF24">
    <property type="entry name" value="MULTIDRUG RESISTANCE EFFLUX PUMP"/>
    <property type="match status" value="1"/>
</dbReference>
<dbReference type="InterPro" id="IPR050739">
    <property type="entry name" value="MFP"/>
</dbReference>
<organism evidence="2 3">
    <name type="scientific">Candidatus Phycosocius spiralis</name>
    <dbReference type="NCBI Taxonomy" id="2815099"/>
    <lineage>
        <taxon>Bacteria</taxon>
        <taxon>Pseudomonadati</taxon>
        <taxon>Pseudomonadota</taxon>
        <taxon>Alphaproteobacteria</taxon>
        <taxon>Caulobacterales</taxon>
        <taxon>Caulobacterales incertae sedis</taxon>
        <taxon>Candidatus Phycosocius</taxon>
    </lineage>
</organism>
<reference evidence="2" key="1">
    <citation type="submission" date="2021-05" db="EMBL/GenBank/DDBJ databases">
        <authorList>
            <person name="Tanabe Y."/>
        </authorList>
    </citation>
    <scope>NUCLEOTIDE SEQUENCE</scope>
    <source>
        <strain evidence="2">BOTRYCO-1</strain>
    </source>
</reference>